<keyword evidence="1" id="KW-0812">Transmembrane</keyword>
<evidence type="ECO:0000256" key="1">
    <source>
        <dbReference type="SAM" id="Phobius"/>
    </source>
</evidence>
<reference evidence="2 3" key="1">
    <citation type="journal article" date="2024" name="Int. J. Mol. Sci.">
        <title>Exploration of Alicyclobacillus spp. Genome in Search of Antibiotic Resistance.</title>
        <authorList>
            <person name="Bucka-Kolendo J."/>
            <person name="Kiousi D.E."/>
            <person name="Dekowska A."/>
            <person name="Mikolajczuk-Szczyrba A."/>
            <person name="Karadedos D.M."/>
            <person name="Michael P."/>
            <person name="Galanis A."/>
            <person name="Sokolowska B."/>
        </authorList>
    </citation>
    <scope>NUCLEOTIDE SEQUENCE [LARGE SCALE GENOMIC DNA]</scope>
    <source>
        <strain evidence="2 3">KKP 3000</strain>
    </source>
</reference>
<feature type="transmembrane region" description="Helical" evidence="1">
    <location>
        <begin position="112"/>
        <end position="131"/>
    </location>
</feature>
<keyword evidence="1" id="KW-1133">Transmembrane helix</keyword>
<keyword evidence="3" id="KW-1185">Reference proteome</keyword>
<evidence type="ECO:0008006" key="4">
    <source>
        <dbReference type="Google" id="ProtNLM"/>
    </source>
</evidence>
<dbReference type="Proteomes" id="UP001579974">
    <property type="component" value="Unassembled WGS sequence"/>
</dbReference>
<evidence type="ECO:0000313" key="2">
    <source>
        <dbReference type="EMBL" id="MFB5192523.1"/>
    </source>
</evidence>
<organism evidence="2 3">
    <name type="scientific">Alicyclobacillus fastidiosus</name>
    <dbReference type="NCBI Taxonomy" id="392011"/>
    <lineage>
        <taxon>Bacteria</taxon>
        <taxon>Bacillati</taxon>
        <taxon>Bacillota</taxon>
        <taxon>Bacilli</taxon>
        <taxon>Bacillales</taxon>
        <taxon>Alicyclobacillaceae</taxon>
        <taxon>Alicyclobacillus</taxon>
    </lineage>
</organism>
<evidence type="ECO:0000313" key="3">
    <source>
        <dbReference type="Proteomes" id="UP001579974"/>
    </source>
</evidence>
<protein>
    <recommendedName>
        <fullName evidence="4">Integron gene cassette protein</fullName>
    </recommendedName>
</protein>
<dbReference type="EMBL" id="JBDXSU010000023">
    <property type="protein sequence ID" value="MFB5192523.1"/>
    <property type="molecule type" value="Genomic_DNA"/>
</dbReference>
<sequence>MESPRKRSNRNDAEHRRGQVVDLRAYRNRRSRSGKAVPVKQQRSNLPWNRHAYIRVLCYAMMVTTAVLALLGLIPTSWRTQSLIWAMFLGTVGLGCGLWLNAVRDRQAMRLLSFLSGAFALAYLCALLRLVS</sequence>
<feature type="transmembrane region" description="Helical" evidence="1">
    <location>
        <begin position="52"/>
        <end position="76"/>
    </location>
</feature>
<feature type="transmembrane region" description="Helical" evidence="1">
    <location>
        <begin position="82"/>
        <end position="100"/>
    </location>
</feature>
<accession>A0ABV5AJR4</accession>
<comment type="caution">
    <text evidence="2">The sequence shown here is derived from an EMBL/GenBank/DDBJ whole genome shotgun (WGS) entry which is preliminary data.</text>
</comment>
<name>A0ABV5AJR4_9BACL</name>
<keyword evidence="1" id="KW-0472">Membrane</keyword>
<gene>
    <name evidence="2" type="ORF">KKP3000_001727</name>
</gene>
<proteinExistence type="predicted"/>
<dbReference type="RefSeq" id="WP_275472990.1">
    <property type="nucleotide sequence ID" value="NZ_CP162940.1"/>
</dbReference>